<dbReference type="EMBL" id="GFAA01003593">
    <property type="protein sequence ID" value="JAT99841.1"/>
    <property type="molecule type" value="mRNA"/>
</dbReference>
<sequence>LCVVAGGTTCAPAQVALPTDRRLLLQASVRPSTERTLRFLWSLSPAPRELYVSHDAAVHFRPGRPGRYVIGVTCQNHVSAASSPALSLQLVERITGLTGIRPVGPVLVGRPTRLRAVCLRGSDLTFVWDFGDGTSAVSGVPDVWHTYNRTGEHWVKVVAYNAFSRAEFETNLFAMRKPCSKPELRINRYTEVRLNEEVRVEAAVKTACPISTRVAYSWTVLNATGGLVLPFHGGGAFSRKDFTLPTGTLPVGIYTLSLKARMVPTAVYAVENVSLAVVPAPLGISIAGGSWRAIGPSAVVILEAKVNPPELAGYRVMWKCERLSGDGGADCFTDPVPSSLAKRSSTTLRFPASALTPLSGAFLFTATLALGNT</sequence>
<evidence type="ECO:0000256" key="1">
    <source>
        <dbReference type="ARBA" id="ARBA00004141"/>
    </source>
</evidence>
<evidence type="ECO:0000256" key="3">
    <source>
        <dbReference type="ARBA" id="ARBA00022737"/>
    </source>
</evidence>
<reference evidence="7" key="1">
    <citation type="submission" date="2016-09" db="EMBL/GenBank/DDBJ databases">
        <authorList>
            <person name="Capua I."/>
            <person name="De Benedictis P."/>
            <person name="Joannis T."/>
            <person name="Lombin L.H."/>
            <person name="Cattoli G."/>
        </authorList>
    </citation>
    <scope>NUCLEOTIDE SEQUENCE</scope>
</reference>
<dbReference type="GO" id="GO:0005886">
    <property type="term" value="C:plasma membrane"/>
    <property type="evidence" value="ECO:0007669"/>
    <property type="project" value="TreeGrafter"/>
</dbReference>
<reference evidence="7" key="2">
    <citation type="journal article" date="2017" name="Front. Cell. Infect. Microbiol.">
        <title>Analysis of the Salivary Gland Transcriptome of Unfed and Partially Fed Amblyomma sculptum Ticks and Descriptive Proteome of the Saliva.</title>
        <authorList>
            <person name="Esteves E."/>
            <person name="Maruyama S.R."/>
            <person name="Kawahara R."/>
            <person name="Fujita A."/>
            <person name="Martins L.A."/>
            <person name="Righi A.A."/>
            <person name="Costa F.B."/>
            <person name="Palmisano G."/>
            <person name="Labruna M.B."/>
            <person name="Sa-Nunes A."/>
            <person name="Ribeiro J.M.C."/>
            <person name="Fogaca A.C."/>
        </authorList>
    </citation>
    <scope>NUCLEOTIDE SEQUENCE</scope>
</reference>
<keyword evidence="3" id="KW-0677">Repeat</keyword>
<organism evidence="7">
    <name type="scientific">Amblyomma sculptum</name>
    <name type="common">Tick</name>
    <dbReference type="NCBI Taxonomy" id="1581419"/>
    <lineage>
        <taxon>Eukaryota</taxon>
        <taxon>Metazoa</taxon>
        <taxon>Ecdysozoa</taxon>
        <taxon>Arthropoda</taxon>
        <taxon>Chelicerata</taxon>
        <taxon>Arachnida</taxon>
        <taxon>Acari</taxon>
        <taxon>Parasitiformes</taxon>
        <taxon>Ixodida</taxon>
        <taxon>Ixodoidea</taxon>
        <taxon>Ixodidae</taxon>
        <taxon>Amblyomminae</taxon>
        <taxon>Amblyomma</taxon>
    </lineage>
</organism>
<evidence type="ECO:0000256" key="5">
    <source>
        <dbReference type="ARBA" id="ARBA00023136"/>
    </source>
</evidence>
<dbReference type="Gene3D" id="2.60.40.10">
    <property type="entry name" value="Immunoglobulins"/>
    <property type="match status" value="1"/>
</dbReference>
<dbReference type="PANTHER" id="PTHR46730:SF1">
    <property type="entry name" value="PLAT DOMAIN-CONTAINING PROTEIN"/>
    <property type="match status" value="1"/>
</dbReference>
<dbReference type="Pfam" id="PF02010">
    <property type="entry name" value="REJ"/>
    <property type="match status" value="1"/>
</dbReference>
<evidence type="ECO:0000313" key="7">
    <source>
        <dbReference type="EMBL" id="JAT99841.1"/>
    </source>
</evidence>
<dbReference type="PANTHER" id="PTHR46730">
    <property type="entry name" value="POLYCYSTIN-1"/>
    <property type="match status" value="1"/>
</dbReference>
<feature type="domain" description="PKD" evidence="6">
    <location>
        <begin position="121"/>
        <end position="164"/>
    </location>
</feature>
<protein>
    <submittedName>
        <fullName evidence="7">Putative receptor for egg jelly 7 strongylocentrotus purpuratus receptor for egg jelly 7</fullName>
    </submittedName>
</protein>
<dbReference type="GO" id="GO:0006816">
    <property type="term" value="P:calcium ion transport"/>
    <property type="evidence" value="ECO:0007669"/>
    <property type="project" value="TreeGrafter"/>
</dbReference>
<dbReference type="AlphaFoldDB" id="A0A1E1XLH5"/>
<evidence type="ECO:0000256" key="2">
    <source>
        <dbReference type="ARBA" id="ARBA00022692"/>
    </source>
</evidence>
<comment type="subcellular location">
    <subcellularLocation>
        <location evidence="1">Membrane</location>
        <topology evidence="1">Multi-pass membrane protein</topology>
    </subcellularLocation>
</comment>
<dbReference type="InterPro" id="IPR000601">
    <property type="entry name" value="PKD_dom"/>
</dbReference>
<dbReference type="PROSITE" id="PS50093">
    <property type="entry name" value="PKD"/>
    <property type="match status" value="1"/>
</dbReference>
<dbReference type="GO" id="GO:0005261">
    <property type="term" value="F:monoatomic cation channel activity"/>
    <property type="evidence" value="ECO:0007669"/>
    <property type="project" value="TreeGrafter"/>
</dbReference>
<keyword evidence="4" id="KW-1133">Transmembrane helix</keyword>
<keyword evidence="7" id="KW-0675">Receptor</keyword>
<dbReference type="SMART" id="SM00089">
    <property type="entry name" value="PKD"/>
    <property type="match status" value="1"/>
</dbReference>
<evidence type="ECO:0000259" key="6">
    <source>
        <dbReference type="PROSITE" id="PS50093"/>
    </source>
</evidence>
<keyword evidence="2" id="KW-0812">Transmembrane</keyword>
<feature type="non-terminal residue" evidence="7">
    <location>
        <position position="373"/>
    </location>
</feature>
<proteinExistence type="evidence at transcript level"/>
<accession>A0A1E1XLH5</accession>
<dbReference type="CDD" id="cd00146">
    <property type="entry name" value="PKD"/>
    <property type="match status" value="1"/>
</dbReference>
<dbReference type="SUPFAM" id="SSF49299">
    <property type="entry name" value="PKD domain"/>
    <property type="match status" value="1"/>
</dbReference>
<dbReference type="InterPro" id="IPR002859">
    <property type="entry name" value="PKD/REJ-like"/>
</dbReference>
<dbReference type="InterPro" id="IPR022409">
    <property type="entry name" value="PKD/Chitinase_dom"/>
</dbReference>
<dbReference type="InterPro" id="IPR035986">
    <property type="entry name" value="PKD_dom_sf"/>
</dbReference>
<evidence type="ECO:0000256" key="4">
    <source>
        <dbReference type="ARBA" id="ARBA00022989"/>
    </source>
</evidence>
<dbReference type="Pfam" id="PF00801">
    <property type="entry name" value="PKD"/>
    <property type="match status" value="1"/>
</dbReference>
<feature type="non-terminal residue" evidence="7">
    <location>
        <position position="1"/>
    </location>
</feature>
<keyword evidence="5" id="KW-0472">Membrane</keyword>
<name>A0A1E1XLH5_AMBSC</name>
<dbReference type="InterPro" id="IPR013783">
    <property type="entry name" value="Ig-like_fold"/>
</dbReference>